<dbReference type="AlphaFoldDB" id="A0A8T4GVL3"/>
<dbReference type="InterPro" id="IPR057161">
    <property type="entry name" value="DUF7839"/>
</dbReference>
<name>A0A8T4GVL3_9EURY</name>
<sequence>MSDALADKRTASRFRILAEIADRQPAVSQGEIADAVGVTSQAVSEYIRELVDDGLVEKEGRSRYRVTKEGVDWLFREAKSLRRYVDHVTDDVLESLQEDAAIAVEDIESGEAVSLSLQNGMLHATPGEAGPATGVATTGAEAGTDVGVTGFEGVIDMAPGTVVVYQIPPVRAGGSRGVDESALADLCAEADLTLASGVEAVVALRSVDHPPAVAAAAGEVAAEAARGGQDVVVAVTRDEVGRVTDALRDGDTEYVVEGS</sequence>
<feature type="domain" description="HTH crp-type" evidence="2">
    <location>
        <begin position="19"/>
        <end position="68"/>
    </location>
</feature>
<dbReference type="InterPro" id="IPR036388">
    <property type="entry name" value="WH-like_DNA-bd_sf"/>
</dbReference>
<dbReference type="EMBL" id="JAGGLC010000003">
    <property type="protein sequence ID" value="MBP1986946.1"/>
    <property type="molecule type" value="Genomic_DNA"/>
</dbReference>
<dbReference type="Gene3D" id="1.10.10.10">
    <property type="entry name" value="Winged helix-like DNA-binding domain superfamily/Winged helix DNA-binding domain"/>
    <property type="match status" value="1"/>
</dbReference>
<dbReference type="SMART" id="SM00347">
    <property type="entry name" value="HTH_MARR"/>
    <property type="match status" value="1"/>
</dbReference>
<accession>A0A8T4GVL3</accession>
<dbReference type="Pfam" id="PF12802">
    <property type="entry name" value="MarR_2"/>
    <property type="match status" value="1"/>
</dbReference>
<evidence type="ECO:0000313" key="3">
    <source>
        <dbReference type="EMBL" id="MBP1986946.1"/>
    </source>
</evidence>
<comment type="caution">
    <text evidence="3">The sequence shown here is derived from an EMBL/GenBank/DDBJ whole genome shotgun (WGS) entry which is preliminary data.</text>
</comment>
<dbReference type="GO" id="GO:0003677">
    <property type="term" value="F:DNA binding"/>
    <property type="evidence" value="ECO:0007669"/>
    <property type="project" value="InterPro"/>
</dbReference>
<dbReference type="InterPro" id="IPR012318">
    <property type="entry name" value="HTH_CRP"/>
</dbReference>
<dbReference type="GO" id="GO:0003700">
    <property type="term" value="F:DNA-binding transcription factor activity"/>
    <property type="evidence" value="ECO:0007669"/>
    <property type="project" value="InterPro"/>
</dbReference>
<gene>
    <name evidence="3" type="ORF">J2753_001444</name>
</gene>
<proteinExistence type="predicted"/>
<reference evidence="3" key="1">
    <citation type="submission" date="2021-03" db="EMBL/GenBank/DDBJ databases">
        <title>Genomic Encyclopedia of Type Strains, Phase IV (KMG-IV): sequencing the most valuable type-strain genomes for metagenomic binning, comparative biology and taxonomic classification.</title>
        <authorList>
            <person name="Goeker M."/>
        </authorList>
    </citation>
    <scope>NUCLEOTIDE SEQUENCE</scope>
    <source>
        <strain evidence="3">DSM 26232</strain>
    </source>
</reference>
<organism evidence="3 4">
    <name type="scientific">Halolamina salifodinae</name>
    <dbReference type="NCBI Taxonomy" id="1202767"/>
    <lineage>
        <taxon>Archaea</taxon>
        <taxon>Methanobacteriati</taxon>
        <taxon>Methanobacteriota</taxon>
        <taxon>Stenosarchaea group</taxon>
        <taxon>Halobacteria</taxon>
        <taxon>Halobacteriales</taxon>
        <taxon>Haloferacaceae</taxon>
    </lineage>
</organism>
<dbReference type="RefSeq" id="WP_209491240.1">
    <property type="nucleotide sequence ID" value="NZ_JAGGLC010000003.1"/>
</dbReference>
<dbReference type="SMART" id="SM00419">
    <property type="entry name" value="HTH_CRP"/>
    <property type="match status" value="1"/>
</dbReference>
<keyword evidence="4" id="KW-1185">Reference proteome</keyword>
<dbReference type="CDD" id="cd00092">
    <property type="entry name" value="HTH_CRP"/>
    <property type="match status" value="1"/>
</dbReference>
<feature type="domain" description="HTH marR-type" evidence="1">
    <location>
        <begin position="2"/>
        <end position="101"/>
    </location>
</feature>
<evidence type="ECO:0000259" key="2">
    <source>
        <dbReference type="SMART" id="SM00419"/>
    </source>
</evidence>
<evidence type="ECO:0000313" key="4">
    <source>
        <dbReference type="Proteomes" id="UP000823736"/>
    </source>
</evidence>
<evidence type="ECO:0000259" key="1">
    <source>
        <dbReference type="SMART" id="SM00347"/>
    </source>
</evidence>
<dbReference type="PIRSF" id="PIRSF004955">
    <property type="entry name" value="HTH_arch"/>
    <property type="match status" value="1"/>
</dbReference>
<dbReference type="PANTHER" id="PTHR43704">
    <property type="entry name" value="BSR5907 PROTEIN"/>
    <property type="match status" value="1"/>
</dbReference>
<dbReference type="SUPFAM" id="SSF46785">
    <property type="entry name" value="Winged helix' DNA-binding domain"/>
    <property type="match status" value="1"/>
</dbReference>
<dbReference type="Proteomes" id="UP000823736">
    <property type="component" value="Unassembled WGS sequence"/>
</dbReference>
<protein>
    <submittedName>
        <fullName evidence="3">Putative transcriptional regulator</fullName>
    </submittedName>
</protein>
<dbReference type="OrthoDB" id="56502at2157"/>
<dbReference type="PANTHER" id="PTHR43704:SF2">
    <property type="entry name" value="HTH CRP-TYPE DOMAIN-CONTAINING PROTEIN"/>
    <property type="match status" value="1"/>
</dbReference>
<dbReference type="InterPro" id="IPR036390">
    <property type="entry name" value="WH_DNA-bd_sf"/>
</dbReference>
<dbReference type="InterPro" id="IPR000835">
    <property type="entry name" value="HTH_MarR-typ"/>
</dbReference>
<dbReference type="InterPro" id="IPR012015">
    <property type="entry name" value="UCP_HTH_arc"/>
</dbReference>
<dbReference type="Pfam" id="PF25211">
    <property type="entry name" value="DUF7839"/>
    <property type="match status" value="1"/>
</dbReference>